<comment type="catalytic activity">
    <reaction evidence="16 17">
        <text>[GlcNAc-(1-&gt;4)-Mur2Ac(oyl-L-Ala-gamma-D-Glu-L-Lys-D-Ala-D-Ala)](n)-di-trans,octa-cis-undecaprenyl diphosphate + beta-D-GlcNAc-(1-&gt;4)-Mur2Ac(oyl-L-Ala-gamma-D-Glu-L-Lys-D-Ala-D-Ala)-di-trans,octa-cis-undecaprenyl diphosphate = [GlcNAc-(1-&gt;4)-Mur2Ac(oyl-L-Ala-gamma-D-Glu-L-Lys-D-Ala-D-Ala)](n+1)-di-trans,octa-cis-undecaprenyl diphosphate + di-trans,octa-cis-undecaprenyl diphosphate + H(+)</text>
        <dbReference type="Rhea" id="RHEA:23708"/>
        <dbReference type="Rhea" id="RHEA-COMP:9602"/>
        <dbReference type="Rhea" id="RHEA-COMP:9603"/>
        <dbReference type="ChEBI" id="CHEBI:15378"/>
        <dbReference type="ChEBI" id="CHEBI:58405"/>
        <dbReference type="ChEBI" id="CHEBI:60033"/>
        <dbReference type="ChEBI" id="CHEBI:78435"/>
        <dbReference type="EC" id="2.4.99.28"/>
    </reaction>
</comment>
<keyword evidence="13 17" id="KW-0131">Cell cycle</keyword>
<keyword evidence="10 17" id="KW-0573">Peptidoglycan synthesis</keyword>
<protein>
    <recommendedName>
        <fullName evidence="17">Probable peptidoglycan glycosyltransferase FtsW</fullName>
        <shortName evidence="17">PGT</shortName>
        <ecNumber evidence="17">2.4.99.28</ecNumber>
    </recommendedName>
    <alternativeName>
        <fullName evidence="17">Cell division protein FtsW</fullName>
    </alternativeName>
    <alternativeName>
        <fullName evidence="17">Cell wall polymerase</fullName>
    </alternativeName>
    <alternativeName>
        <fullName evidence="17">Peptidoglycan polymerase</fullName>
        <shortName evidence="17">PG polymerase</shortName>
    </alternativeName>
</protein>
<proteinExistence type="inferred from homology"/>
<feature type="transmembrane region" description="Helical" evidence="17">
    <location>
        <begin position="153"/>
        <end position="170"/>
    </location>
</feature>
<feature type="transmembrane region" description="Helical" evidence="17">
    <location>
        <begin position="20"/>
        <end position="40"/>
    </location>
</feature>
<comment type="similarity">
    <text evidence="15 17">Belongs to the SEDS family. FtsW subfamily.</text>
</comment>
<accession>A0ABV4BBH0</accession>
<evidence type="ECO:0000313" key="19">
    <source>
        <dbReference type="Proteomes" id="UP001564408"/>
    </source>
</evidence>
<evidence type="ECO:0000256" key="5">
    <source>
        <dbReference type="ARBA" id="ARBA00022618"/>
    </source>
</evidence>
<evidence type="ECO:0000256" key="8">
    <source>
        <dbReference type="ARBA" id="ARBA00022692"/>
    </source>
</evidence>
<keyword evidence="6 17" id="KW-0328">Glycosyltransferase</keyword>
<keyword evidence="4 17" id="KW-0997">Cell inner membrane</keyword>
<evidence type="ECO:0000256" key="12">
    <source>
        <dbReference type="ARBA" id="ARBA00023136"/>
    </source>
</evidence>
<dbReference type="EMBL" id="JBDKXB010000004">
    <property type="protein sequence ID" value="MEY6431716.1"/>
    <property type="molecule type" value="Genomic_DNA"/>
</dbReference>
<dbReference type="Pfam" id="PF01098">
    <property type="entry name" value="FTSW_RODA_SPOVE"/>
    <property type="match status" value="1"/>
</dbReference>
<feature type="transmembrane region" description="Helical" evidence="17">
    <location>
        <begin position="283"/>
        <end position="304"/>
    </location>
</feature>
<keyword evidence="19" id="KW-1185">Reference proteome</keyword>
<dbReference type="PANTHER" id="PTHR30474">
    <property type="entry name" value="CELL CYCLE PROTEIN"/>
    <property type="match status" value="1"/>
</dbReference>
<evidence type="ECO:0000256" key="4">
    <source>
        <dbReference type="ARBA" id="ARBA00022519"/>
    </source>
</evidence>
<dbReference type="NCBIfam" id="TIGR02614">
    <property type="entry name" value="ftsW"/>
    <property type="match status" value="1"/>
</dbReference>
<feature type="transmembrane region" description="Helical" evidence="17">
    <location>
        <begin position="87"/>
        <end position="108"/>
    </location>
</feature>
<evidence type="ECO:0000256" key="11">
    <source>
        <dbReference type="ARBA" id="ARBA00022989"/>
    </source>
</evidence>
<evidence type="ECO:0000256" key="16">
    <source>
        <dbReference type="ARBA" id="ARBA00049902"/>
    </source>
</evidence>
<keyword evidence="11 17" id="KW-1133">Transmembrane helix</keyword>
<comment type="function">
    <text evidence="17">Peptidoglycan polymerase that is essential for cell division.</text>
</comment>
<reference evidence="18 19" key="1">
    <citation type="submission" date="2024-05" db="EMBL/GenBank/DDBJ databases">
        <title>Genome Sequence and Characterization of the New Strain Purple Sulfur Bacterium of Genus Thioalkalicoccus.</title>
        <authorList>
            <person name="Bryantseva I.A."/>
            <person name="Kyndt J.A."/>
            <person name="Imhoff J.F."/>
        </authorList>
    </citation>
    <scope>NUCLEOTIDE SEQUENCE [LARGE SCALE GENOMIC DNA]</scope>
    <source>
        <strain evidence="18 19">Um2</strain>
    </source>
</reference>
<feature type="transmembrane region" description="Helical" evidence="17">
    <location>
        <begin position="60"/>
        <end position="80"/>
    </location>
</feature>
<evidence type="ECO:0000256" key="2">
    <source>
        <dbReference type="ARBA" id="ARBA00004752"/>
    </source>
</evidence>
<dbReference type="Proteomes" id="UP001564408">
    <property type="component" value="Unassembled WGS sequence"/>
</dbReference>
<evidence type="ECO:0000256" key="3">
    <source>
        <dbReference type="ARBA" id="ARBA00022475"/>
    </source>
</evidence>
<sequence>MSLAVAAGRRRLGARAPIDFALLLCVLGLIGLGLVMVASASMPLADRTFGDPFFYLTRQAIALGLALAAGILAFALPLSWWQRSGGILFLVGLALLVLVLVPGVGHTVNGATRWIPLGPFNLQSAEFMKLFAIVYISGYLVRHREAVLNSVHGFVRPMLLMVLAGTLIMIQPDFGTVAVMMAVVLGLMFLSGVQARYFLLLVVLVGIAFVALIILEPYRVERVLYFRNPFEHAFDGGYQLTQALIAFGRGEWFGVGLGNGIQKQFFLPEPHTDFIAAVIGEELGLAGILVLIGAFAFVTWRAFAIGARAIAEDEWFAAYLAHGIGLSIGLQAFVNLGVSLGLLPTKGLTLPFISYGSNSLIVSAMAVGLLLSIDRGQRQRAALEAGSGKRQRWVRV</sequence>
<keyword evidence="5 17" id="KW-0132">Cell division</keyword>
<evidence type="ECO:0000256" key="17">
    <source>
        <dbReference type="HAMAP-Rule" id="MF_00913"/>
    </source>
</evidence>
<feature type="transmembrane region" description="Helical" evidence="17">
    <location>
        <begin position="352"/>
        <end position="373"/>
    </location>
</feature>
<dbReference type="RefSeq" id="WP_369666099.1">
    <property type="nucleotide sequence ID" value="NZ_JBDKXB010000004.1"/>
</dbReference>
<comment type="caution">
    <text evidence="18">The sequence shown here is derived from an EMBL/GenBank/DDBJ whole genome shotgun (WGS) entry which is preliminary data.</text>
</comment>
<feature type="transmembrane region" description="Helical" evidence="17">
    <location>
        <begin position="176"/>
        <end position="193"/>
    </location>
</feature>
<evidence type="ECO:0000256" key="13">
    <source>
        <dbReference type="ARBA" id="ARBA00023306"/>
    </source>
</evidence>
<dbReference type="PANTHER" id="PTHR30474:SF2">
    <property type="entry name" value="PEPTIDOGLYCAN GLYCOSYLTRANSFERASE FTSW-RELATED"/>
    <property type="match status" value="1"/>
</dbReference>
<feature type="transmembrane region" description="Helical" evidence="17">
    <location>
        <begin position="120"/>
        <end position="141"/>
    </location>
</feature>
<keyword evidence="9 17" id="KW-0133">Cell shape</keyword>
<dbReference type="InterPro" id="IPR013437">
    <property type="entry name" value="FtsW"/>
</dbReference>
<evidence type="ECO:0000256" key="15">
    <source>
        <dbReference type="ARBA" id="ARBA00038053"/>
    </source>
</evidence>
<dbReference type="EC" id="2.4.99.28" evidence="17"/>
<keyword evidence="8 17" id="KW-0812">Transmembrane</keyword>
<name>A0ABV4BBH0_9GAMM</name>
<comment type="pathway">
    <text evidence="2 17">Cell wall biogenesis; peptidoglycan biosynthesis.</text>
</comment>
<keyword evidence="12 17" id="KW-0472">Membrane</keyword>
<evidence type="ECO:0000256" key="6">
    <source>
        <dbReference type="ARBA" id="ARBA00022676"/>
    </source>
</evidence>
<feature type="transmembrane region" description="Helical" evidence="17">
    <location>
        <begin position="198"/>
        <end position="215"/>
    </location>
</feature>
<evidence type="ECO:0000256" key="1">
    <source>
        <dbReference type="ARBA" id="ARBA00004651"/>
    </source>
</evidence>
<feature type="transmembrane region" description="Helical" evidence="17">
    <location>
        <begin position="316"/>
        <end position="340"/>
    </location>
</feature>
<dbReference type="HAMAP" id="MF_00913">
    <property type="entry name" value="PGT_FtsW_proteobact"/>
    <property type="match status" value="1"/>
</dbReference>
<evidence type="ECO:0000256" key="14">
    <source>
        <dbReference type="ARBA" id="ARBA00023316"/>
    </source>
</evidence>
<dbReference type="InterPro" id="IPR001182">
    <property type="entry name" value="FtsW/RodA"/>
</dbReference>
<keyword evidence="14 17" id="KW-0961">Cell wall biogenesis/degradation</keyword>
<gene>
    <name evidence="17 18" type="primary">ftsW</name>
    <name evidence="18" type="ORF">ABC977_04760</name>
</gene>
<keyword evidence="3 17" id="KW-1003">Cell membrane</keyword>
<evidence type="ECO:0000256" key="9">
    <source>
        <dbReference type="ARBA" id="ARBA00022960"/>
    </source>
</evidence>
<evidence type="ECO:0000256" key="7">
    <source>
        <dbReference type="ARBA" id="ARBA00022679"/>
    </source>
</evidence>
<comment type="subcellular location">
    <subcellularLocation>
        <location evidence="17">Cell inner membrane</location>
        <topology evidence="17">Multi-pass membrane protein</topology>
    </subcellularLocation>
    <subcellularLocation>
        <location evidence="1">Cell membrane</location>
        <topology evidence="1">Multi-pass membrane protein</topology>
    </subcellularLocation>
    <text evidence="17">Localizes to the division septum.</text>
</comment>
<evidence type="ECO:0000313" key="18">
    <source>
        <dbReference type="EMBL" id="MEY6431716.1"/>
    </source>
</evidence>
<organism evidence="18 19">
    <name type="scientific">Thioalkalicoccus limnaeus</name>
    <dbReference type="NCBI Taxonomy" id="120681"/>
    <lineage>
        <taxon>Bacteria</taxon>
        <taxon>Pseudomonadati</taxon>
        <taxon>Pseudomonadota</taxon>
        <taxon>Gammaproteobacteria</taxon>
        <taxon>Chromatiales</taxon>
        <taxon>Chromatiaceae</taxon>
        <taxon>Thioalkalicoccus</taxon>
    </lineage>
</organism>
<keyword evidence="7 17" id="KW-0808">Transferase</keyword>
<evidence type="ECO:0000256" key="10">
    <source>
        <dbReference type="ARBA" id="ARBA00022984"/>
    </source>
</evidence>